<dbReference type="InterPro" id="IPR019734">
    <property type="entry name" value="TPR_rpt"/>
</dbReference>
<dbReference type="InterPro" id="IPR013360">
    <property type="entry name" value="Pilus_4_PilW"/>
</dbReference>
<dbReference type="PANTHER" id="PTHR44858">
    <property type="entry name" value="TETRATRICOPEPTIDE REPEAT PROTEIN 6"/>
    <property type="match status" value="1"/>
</dbReference>
<dbReference type="Proteomes" id="UP000199533">
    <property type="component" value="Unassembled WGS sequence"/>
</dbReference>
<evidence type="ECO:0000313" key="5">
    <source>
        <dbReference type="Proteomes" id="UP000199533"/>
    </source>
</evidence>
<organism evidence="4 5">
    <name type="scientific">Nitrosomonas aestuarii</name>
    <dbReference type="NCBI Taxonomy" id="52441"/>
    <lineage>
        <taxon>Bacteria</taxon>
        <taxon>Pseudomonadati</taxon>
        <taxon>Pseudomonadota</taxon>
        <taxon>Betaproteobacteria</taxon>
        <taxon>Nitrosomonadales</taxon>
        <taxon>Nitrosomonadaceae</taxon>
        <taxon>Nitrosomonas</taxon>
    </lineage>
</organism>
<dbReference type="PANTHER" id="PTHR44858:SF1">
    <property type="entry name" value="UDP-N-ACETYLGLUCOSAMINE--PEPTIDE N-ACETYLGLUCOSAMINYLTRANSFERASE SPINDLY-RELATED"/>
    <property type="match status" value="1"/>
</dbReference>
<name>A0A1I4F343_9PROT</name>
<proteinExistence type="predicted"/>
<feature type="repeat" description="TPR" evidence="3">
    <location>
        <begin position="158"/>
        <end position="191"/>
    </location>
</feature>
<sequence>MKLSTGYVSIKHHGLVGFVVLLLSVFLVGCVHEPTKASLTPDQIAARAEKSARIHTELAAEYFYRGQYKVALEEVDEALKSSADYAPAFSMLGLIYMELEEDGRAQSYFERALRLEPGNPEIHNNYGWFLCQRLPEQMDRAIRHFITALRDPLYDTRHIAHANAGICELKRNNFSEASLYFRESLSFQPNYRPALVGLIEIDFQRGDVAMARSKLSEFIQKFQPTARGLWLGVQIEQSAGNSRAAESYLFQLQKNFPNSKEAKAVREGALK</sequence>
<dbReference type="RefSeq" id="WP_090702141.1">
    <property type="nucleotide sequence ID" value="NZ_FOSP01000033.1"/>
</dbReference>
<dbReference type="Gene3D" id="1.25.40.10">
    <property type="entry name" value="Tetratricopeptide repeat domain"/>
    <property type="match status" value="1"/>
</dbReference>
<dbReference type="EMBL" id="FOSP01000033">
    <property type="protein sequence ID" value="SFL12378.1"/>
    <property type="molecule type" value="Genomic_DNA"/>
</dbReference>
<dbReference type="InterPro" id="IPR050498">
    <property type="entry name" value="Ycf3"/>
</dbReference>
<reference evidence="5" key="1">
    <citation type="submission" date="2016-10" db="EMBL/GenBank/DDBJ databases">
        <authorList>
            <person name="Varghese N."/>
            <person name="Submissions S."/>
        </authorList>
    </citation>
    <scope>NUCLEOTIDE SEQUENCE [LARGE SCALE GENOMIC DNA]</scope>
    <source>
        <strain evidence="5">Nm69</strain>
    </source>
</reference>
<dbReference type="SMART" id="SM00028">
    <property type="entry name" value="TPR"/>
    <property type="match status" value="3"/>
</dbReference>
<evidence type="ECO:0000313" key="4">
    <source>
        <dbReference type="EMBL" id="SFL12378.1"/>
    </source>
</evidence>
<dbReference type="PROSITE" id="PS51257">
    <property type="entry name" value="PROKAR_LIPOPROTEIN"/>
    <property type="match status" value="1"/>
</dbReference>
<keyword evidence="5" id="KW-1185">Reference proteome</keyword>
<evidence type="ECO:0000256" key="1">
    <source>
        <dbReference type="ARBA" id="ARBA00022737"/>
    </source>
</evidence>
<evidence type="ECO:0000256" key="2">
    <source>
        <dbReference type="ARBA" id="ARBA00022803"/>
    </source>
</evidence>
<dbReference type="InterPro" id="IPR011990">
    <property type="entry name" value="TPR-like_helical_dom_sf"/>
</dbReference>
<dbReference type="NCBIfam" id="TIGR02521">
    <property type="entry name" value="type_IV_pilW"/>
    <property type="match status" value="1"/>
</dbReference>
<feature type="repeat" description="TPR" evidence="3">
    <location>
        <begin position="86"/>
        <end position="119"/>
    </location>
</feature>
<dbReference type="AlphaFoldDB" id="A0A1I4F343"/>
<protein>
    <submittedName>
        <fullName evidence="4">Type IV pilus assembly protein PilF</fullName>
    </submittedName>
</protein>
<accession>A0A1I4F343</accession>
<dbReference type="PROSITE" id="PS50293">
    <property type="entry name" value="TPR_REGION"/>
    <property type="match status" value="1"/>
</dbReference>
<dbReference type="SUPFAM" id="SSF48452">
    <property type="entry name" value="TPR-like"/>
    <property type="match status" value="1"/>
</dbReference>
<gene>
    <name evidence="4" type="ORF">SAMN05216302_103316</name>
</gene>
<dbReference type="OrthoDB" id="9814042at2"/>
<dbReference type="Pfam" id="PF07719">
    <property type="entry name" value="TPR_2"/>
    <property type="match status" value="1"/>
</dbReference>
<evidence type="ECO:0000256" key="3">
    <source>
        <dbReference type="PROSITE-ProRule" id="PRU00339"/>
    </source>
</evidence>
<dbReference type="PROSITE" id="PS50005">
    <property type="entry name" value="TPR"/>
    <property type="match status" value="2"/>
</dbReference>
<keyword evidence="1" id="KW-0677">Repeat</keyword>
<dbReference type="STRING" id="52441.SAMN05216302_103316"/>
<keyword evidence="2 3" id="KW-0802">TPR repeat</keyword>
<dbReference type="InterPro" id="IPR013105">
    <property type="entry name" value="TPR_2"/>
</dbReference>